<dbReference type="GO" id="GO:0005634">
    <property type="term" value="C:nucleus"/>
    <property type="evidence" value="ECO:0007669"/>
    <property type="project" value="InterPro"/>
</dbReference>
<feature type="binding site" evidence="1">
    <location>
        <position position="14"/>
    </location>
    <ligand>
        <name>Zn(2+)</name>
        <dbReference type="ChEBI" id="CHEBI:29105"/>
    </ligand>
</feature>
<dbReference type="SUPFAM" id="SSF57716">
    <property type="entry name" value="Glucocorticoid receptor-like (DNA-binding domain)"/>
    <property type="match status" value="1"/>
</dbReference>
<accession>A0A1W4XNP1</accession>
<dbReference type="PROSITE" id="PS51915">
    <property type="entry name" value="ZAD"/>
    <property type="match status" value="1"/>
</dbReference>
<dbReference type="Proteomes" id="UP000192223">
    <property type="component" value="Unplaced"/>
</dbReference>
<dbReference type="GO" id="GO:0008270">
    <property type="term" value="F:zinc ion binding"/>
    <property type="evidence" value="ECO:0007669"/>
    <property type="project" value="UniProtKB-UniRule"/>
</dbReference>
<dbReference type="RefSeq" id="XP_018334103.1">
    <property type="nucleotide sequence ID" value="XM_018478601.2"/>
</dbReference>
<dbReference type="AlphaFoldDB" id="A0A1W4XNP1"/>
<dbReference type="Pfam" id="PF07776">
    <property type="entry name" value="zf-AD"/>
    <property type="match status" value="1"/>
</dbReference>
<evidence type="ECO:0000259" key="2">
    <source>
        <dbReference type="PROSITE" id="PS51915"/>
    </source>
</evidence>
<evidence type="ECO:0000313" key="4">
    <source>
        <dbReference type="RefSeq" id="XP_018334103.1"/>
    </source>
</evidence>
<dbReference type="SMART" id="SM00868">
    <property type="entry name" value="zf-AD"/>
    <property type="match status" value="1"/>
</dbReference>
<sequence>MGSYARAVMTGFICRLCSEQKRYVIHFYGVKAKELQLLEKLTLLPITVEKYDNLPKTICEECIEKLNLQYNLVQKIRRSMSIQRRHRLYHSNGRCPVECPLHGVENALEGGSNGGIFISVEDFDETNNDNET</sequence>
<dbReference type="GeneID" id="108743141"/>
<evidence type="ECO:0000256" key="1">
    <source>
        <dbReference type="PROSITE-ProRule" id="PRU01263"/>
    </source>
</evidence>
<keyword evidence="1" id="KW-0479">Metal-binding</keyword>
<dbReference type="PANTHER" id="PTHR39942:SF1">
    <property type="entry name" value="BCDNA.LD26519-RELATED"/>
    <property type="match status" value="1"/>
</dbReference>
<keyword evidence="3" id="KW-1185">Reference proteome</keyword>
<feature type="binding site" evidence="1">
    <location>
        <position position="59"/>
    </location>
    <ligand>
        <name>Zn(2+)</name>
        <dbReference type="ChEBI" id="CHEBI:29105"/>
    </ligand>
</feature>
<keyword evidence="1" id="KW-0862">Zinc</keyword>
<dbReference type="InParanoid" id="A0A1W4XNP1"/>
<dbReference type="OrthoDB" id="6600346at2759"/>
<feature type="domain" description="ZAD" evidence="2">
    <location>
        <begin position="12"/>
        <end position="86"/>
    </location>
</feature>
<evidence type="ECO:0000313" key="3">
    <source>
        <dbReference type="Proteomes" id="UP000192223"/>
    </source>
</evidence>
<dbReference type="PANTHER" id="PTHR39942">
    <property type="entry name" value="BCDNA.LD26519-RELATED"/>
    <property type="match status" value="1"/>
</dbReference>
<feature type="binding site" evidence="1">
    <location>
        <position position="17"/>
    </location>
    <ligand>
        <name>Zn(2+)</name>
        <dbReference type="ChEBI" id="CHEBI:29105"/>
    </ligand>
</feature>
<proteinExistence type="predicted"/>
<keyword evidence="1" id="KW-0863">Zinc-finger</keyword>
<feature type="binding site" evidence="1">
    <location>
        <position position="62"/>
    </location>
    <ligand>
        <name>Zn(2+)</name>
        <dbReference type="ChEBI" id="CHEBI:29105"/>
    </ligand>
</feature>
<dbReference type="KEGG" id="apln:108743141"/>
<name>A0A1W4XNP1_AGRPL</name>
<organism evidence="3 4">
    <name type="scientific">Agrilus planipennis</name>
    <name type="common">Emerald ash borer</name>
    <name type="synonym">Agrilus marcopoli</name>
    <dbReference type="NCBI Taxonomy" id="224129"/>
    <lineage>
        <taxon>Eukaryota</taxon>
        <taxon>Metazoa</taxon>
        <taxon>Ecdysozoa</taxon>
        <taxon>Arthropoda</taxon>
        <taxon>Hexapoda</taxon>
        <taxon>Insecta</taxon>
        <taxon>Pterygota</taxon>
        <taxon>Neoptera</taxon>
        <taxon>Endopterygota</taxon>
        <taxon>Coleoptera</taxon>
        <taxon>Polyphaga</taxon>
        <taxon>Elateriformia</taxon>
        <taxon>Buprestoidea</taxon>
        <taxon>Buprestidae</taxon>
        <taxon>Agrilinae</taxon>
        <taxon>Agrilus</taxon>
    </lineage>
</organism>
<dbReference type="InterPro" id="IPR012934">
    <property type="entry name" value="Znf_AD"/>
</dbReference>
<gene>
    <name evidence="4" type="primary">LOC108743141</name>
</gene>
<dbReference type="Gene3D" id="3.40.1800.20">
    <property type="match status" value="1"/>
</dbReference>
<protein>
    <submittedName>
        <fullName evidence="4">Uncharacterized protein LOC108743141</fullName>
    </submittedName>
</protein>
<reference evidence="4" key="1">
    <citation type="submission" date="2025-08" db="UniProtKB">
        <authorList>
            <consortium name="RefSeq"/>
        </authorList>
    </citation>
    <scope>IDENTIFICATION</scope>
    <source>
        <tissue evidence="4">Entire body</tissue>
    </source>
</reference>